<dbReference type="AlphaFoldDB" id="A0A7I9ZSZ7"/>
<sequence length="132" mass="14016">MNLIGAVPYTLVVAVAVTLHFVFLGYLVLGGFVAWRWPATIGLHIAAVAWGAASLAFGLPCPLTDLERLGRGGAGMGELPPEGFIEHYLTGVWYPADHALGVQVLVFTVVASSWVGFGIRSRGRRAGLRTAQ</sequence>
<organism evidence="2 3">
    <name type="scientific">Mycolicibacterium hippocampi</name>
    <dbReference type="NCBI Taxonomy" id="659824"/>
    <lineage>
        <taxon>Bacteria</taxon>
        <taxon>Bacillati</taxon>
        <taxon>Actinomycetota</taxon>
        <taxon>Actinomycetes</taxon>
        <taxon>Mycobacteriales</taxon>
        <taxon>Mycobacteriaceae</taxon>
        <taxon>Mycolicibacterium</taxon>
    </lineage>
</organism>
<reference evidence="2 3" key="1">
    <citation type="journal article" date="2019" name="Emerg. Microbes Infect.">
        <title>Comprehensive subspecies identification of 175 nontuberculous mycobacteria species based on 7547 genomic profiles.</title>
        <authorList>
            <person name="Matsumoto Y."/>
            <person name="Kinjo T."/>
            <person name="Motooka D."/>
            <person name="Nabeya D."/>
            <person name="Jung N."/>
            <person name="Uechi K."/>
            <person name="Horii T."/>
            <person name="Iida T."/>
            <person name="Fujita J."/>
            <person name="Nakamura S."/>
        </authorList>
    </citation>
    <scope>NUCLEOTIDE SEQUENCE [LARGE SCALE GENOMIC DNA]</scope>
    <source>
        <strain evidence="2 3">JCM 30996</strain>
    </source>
</reference>
<evidence type="ECO:0000313" key="2">
    <source>
        <dbReference type="EMBL" id="GFH03808.1"/>
    </source>
</evidence>
<keyword evidence="3" id="KW-1185">Reference proteome</keyword>
<protein>
    <recommendedName>
        <fullName evidence="4">DUF2784 domain-containing protein</fullName>
    </recommendedName>
</protein>
<keyword evidence="1" id="KW-0812">Transmembrane</keyword>
<comment type="caution">
    <text evidence="2">The sequence shown here is derived from an EMBL/GenBank/DDBJ whole genome shotgun (WGS) entry which is preliminary data.</text>
</comment>
<evidence type="ECO:0000313" key="3">
    <source>
        <dbReference type="Proteomes" id="UP000465304"/>
    </source>
</evidence>
<feature type="transmembrane region" description="Helical" evidence="1">
    <location>
        <begin position="6"/>
        <end position="29"/>
    </location>
</feature>
<keyword evidence="1" id="KW-1133">Transmembrane helix</keyword>
<dbReference type="InterPro" id="IPR021218">
    <property type="entry name" value="DUF2784"/>
</dbReference>
<evidence type="ECO:0000256" key="1">
    <source>
        <dbReference type="SAM" id="Phobius"/>
    </source>
</evidence>
<dbReference type="EMBL" id="BLLB01000002">
    <property type="protein sequence ID" value="GFH03808.1"/>
    <property type="molecule type" value="Genomic_DNA"/>
</dbReference>
<dbReference type="RefSeq" id="WP_163891723.1">
    <property type="nucleotide sequence ID" value="NZ_BLLB01000002.1"/>
</dbReference>
<dbReference type="Pfam" id="PF10861">
    <property type="entry name" value="DUF2784"/>
    <property type="match status" value="1"/>
</dbReference>
<feature type="transmembrane region" description="Helical" evidence="1">
    <location>
        <begin position="41"/>
        <end position="59"/>
    </location>
</feature>
<proteinExistence type="predicted"/>
<accession>A0A7I9ZSZ7</accession>
<gene>
    <name evidence="2" type="ORF">MHIP_42910</name>
</gene>
<name>A0A7I9ZSZ7_9MYCO</name>
<evidence type="ECO:0008006" key="4">
    <source>
        <dbReference type="Google" id="ProtNLM"/>
    </source>
</evidence>
<feature type="transmembrane region" description="Helical" evidence="1">
    <location>
        <begin position="100"/>
        <end position="119"/>
    </location>
</feature>
<dbReference type="Proteomes" id="UP000465304">
    <property type="component" value="Unassembled WGS sequence"/>
</dbReference>
<keyword evidence="1" id="KW-0472">Membrane</keyword>